<keyword evidence="2" id="KW-1185">Reference proteome</keyword>
<dbReference type="GO" id="GO:0005794">
    <property type="term" value="C:Golgi apparatus"/>
    <property type="evidence" value="ECO:0007669"/>
    <property type="project" value="TreeGrafter"/>
</dbReference>
<protein>
    <submittedName>
        <fullName evidence="1">Uncharacterized protein</fullName>
    </submittedName>
</protein>
<dbReference type="AlphaFoldDB" id="A0A8H5AV23"/>
<dbReference type="Proteomes" id="UP000541558">
    <property type="component" value="Unassembled WGS sequence"/>
</dbReference>
<accession>A0A8H5AV23</accession>
<evidence type="ECO:0000313" key="2">
    <source>
        <dbReference type="Proteomes" id="UP000541558"/>
    </source>
</evidence>
<proteinExistence type="predicted"/>
<dbReference type="OrthoDB" id="630188at2759"/>
<dbReference type="GO" id="GO:0016413">
    <property type="term" value="F:O-acetyltransferase activity"/>
    <property type="evidence" value="ECO:0007669"/>
    <property type="project" value="InterPro"/>
</dbReference>
<dbReference type="InterPro" id="IPR029962">
    <property type="entry name" value="TBL"/>
</dbReference>
<dbReference type="EMBL" id="JAACJK010000226">
    <property type="protein sequence ID" value="KAF5311445.1"/>
    <property type="molecule type" value="Genomic_DNA"/>
</dbReference>
<dbReference type="PANTHER" id="PTHR32285">
    <property type="entry name" value="PROTEIN TRICHOME BIREFRINGENCE-LIKE 9-RELATED"/>
    <property type="match status" value="1"/>
</dbReference>
<dbReference type="PANTHER" id="PTHR32285:SF48">
    <property type="entry name" value="PROTEIN TRICHOME BIREFRINGENCE-LIKE 19"/>
    <property type="match status" value="1"/>
</dbReference>
<organism evidence="1 2">
    <name type="scientific">Ephemerocybe angulata</name>
    <dbReference type="NCBI Taxonomy" id="980116"/>
    <lineage>
        <taxon>Eukaryota</taxon>
        <taxon>Fungi</taxon>
        <taxon>Dikarya</taxon>
        <taxon>Basidiomycota</taxon>
        <taxon>Agaricomycotina</taxon>
        <taxon>Agaricomycetes</taxon>
        <taxon>Agaricomycetidae</taxon>
        <taxon>Agaricales</taxon>
        <taxon>Agaricineae</taxon>
        <taxon>Psathyrellaceae</taxon>
        <taxon>Ephemerocybe</taxon>
    </lineage>
</organism>
<reference evidence="1 2" key="1">
    <citation type="journal article" date="2020" name="ISME J.">
        <title>Uncovering the hidden diversity of litter-decomposition mechanisms in mushroom-forming fungi.</title>
        <authorList>
            <person name="Floudas D."/>
            <person name="Bentzer J."/>
            <person name="Ahren D."/>
            <person name="Johansson T."/>
            <person name="Persson P."/>
            <person name="Tunlid A."/>
        </authorList>
    </citation>
    <scope>NUCLEOTIDE SEQUENCE [LARGE SCALE GENOMIC DNA]</scope>
    <source>
        <strain evidence="1 2">CBS 175.51</strain>
    </source>
</reference>
<sequence>MFYLTRRTKVVLVACTACAAILLTYYHTSTPAEERVYRNRWSSPSHNERIKSDVKNVLEATSTSPPVPTSTALCLGDDCFRGAWAPRQTPYTNIAELRPWTGCPSPPPAAGARSEKEQAEADAKRLLDVMNWEWRPENGVLQDFEAEAFVIRLLRSPGGLIIVGDEMSDQYFSSLVVRLRRAGILMDLQDSSDIPYIHSYILNPDDARAGSLVTKANVSAARATRPVITLIEDAFLVSLEELKGIAKRVGAVPNYQNWVSPLPLAENWPAFVETAAAPHKGEAEALTEDTILLMNTGSTWSREFLTLLKPRNRPIDEQGRLTEAYRQMVRIVGKSLQDIAQLSVYYRATTPGHPNCAARSSPYLNSKTAEAYERDVVGRLTKAVSSSDREVKLKWDWDLFAVHNDVWRRATSRFDSERETWEKDVKSGMLHPGPKKGKAKWRYLEVWNQTLQRPDAHYSPPTDCLNWCSPAIFDQWTTHLNHILQLEGPKPGTSAEKDD</sequence>
<comment type="caution">
    <text evidence="1">The sequence shown here is derived from an EMBL/GenBank/DDBJ whole genome shotgun (WGS) entry which is preliminary data.</text>
</comment>
<gene>
    <name evidence="1" type="ORF">D9611_011654</name>
</gene>
<name>A0A8H5AV23_9AGAR</name>
<evidence type="ECO:0000313" key="1">
    <source>
        <dbReference type="EMBL" id="KAF5311445.1"/>
    </source>
</evidence>